<organism evidence="4">
    <name type="scientific">Vannella robusta</name>
    <dbReference type="NCBI Taxonomy" id="1487602"/>
    <lineage>
        <taxon>Eukaryota</taxon>
        <taxon>Amoebozoa</taxon>
        <taxon>Discosea</taxon>
        <taxon>Flabellinia</taxon>
        <taxon>Vannellidae</taxon>
        <taxon>Vannella</taxon>
    </lineage>
</organism>
<dbReference type="AlphaFoldDB" id="A0A7S4MRB7"/>
<protein>
    <submittedName>
        <fullName evidence="4">Uncharacterized protein</fullName>
    </submittedName>
</protein>
<dbReference type="PANTHER" id="PTHR24171:SF8">
    <property type="entry name" value="BRCA1-ASSOCIATED RING DOMAIN PROTEIN 1"/>
    <property type="match status" value="1"/>
</dbReference>
<reference evidence="4" key="1">
    <citation type="submission" date="2021-01" db="EMBL/GenBank/DDBJ databases">
        <authorList>
            <person name="Corre E."/>
            <person name="Pelletier E."/>
            <person name="Niang G."/>
            <person name="Scheremetjew M."/>
            <person name="Finn R."/>
            <person name="Kale V."/>
            <person name="Holt S."/>
            <person name="Cochrane G."/>
            <person name="Meng A."/>
            <person name="Brown T."/>
            <person name="Cohen L."/>
        </authorList>
    </citation>
    <scope>NUCLEOTIDE SEQUENCE</scope>
    <source>
        <strain evidence="4">DIVA3 518/3/11/1/6</strain>
    </source>
</reference>
<dbReference type="InterPro" id="IPR036770">
    <property type="entry name" value="Ankyrin_rpt-contain_sf"/>
</dbReference>
<gene>
    <name evidence="4" type="ORF">VSP0166_LOCUS16320</name>
</gene>
<dbReference type="GO" id="GO:0004842">
    <property type="term" value="F:ubiquitin-protein transferase activity"/>
    <property type="evidence" value="ECO:0007669"/>
    <property type="project" value="TreeGrafter"/>
</dbReference>
<dbReference type="PANTHER" id="PTHR24171">
    <property type="entry name" value="ANKYRIN REPEAT DOMAIN-CONTAINING PROTEIN 39-RELATED"/>
    <property type="match status" value="1"/>
</dbReference>
<evidence type="ECO:0000256" key="1">
    <source>
        <dbReference type="ARBA" id="ARBA00022737"/>
    </source>
</evidence>
<dbReference type="Gene3D" id="1.25.40.20">
    <property type="entry name" value="Ankyrin repeat-containing domain"/>
    <property type="match status" value="2"/>
</dbReference>
<dbReference type="GO" id="GO:0085020">
    <property type="term" value="P:protein K6-linked ubiquitination"/>
    <property type="evidence" value="ECO:0007669"/>
    <property type="project" value="TreeGrafter"/>
</dbReference>
<dbReference type="SUPFAM" id="SSF48403">
    <property type="entry name" value="Ankyrin repeat"/>
    <property type="match status" value="1"/>
</dbReference>
<keyword evidence="2" id="KW-0040">ANK repeat</keyword>
<evidence type="ECO:0000313" key="4">
    <source>
        <dbReference type="EMBL" id="CAE2238033.1"/>
    </source>
</evidence>
<dbReference type="Pfam" id="PF12796">
    <property type="entry name" value="Ank_2"/>
    <property type="match status" value="2"/>
</dbReference>
<sequence>MPGTPLLAAYTARDLIKFKKLCCDKDTNPNEREYEIEGTKTILQRAVEDFNDAVVEILLSNPDLEPNLMSGIPNEENSDEENEFNENPENTTNPLLVGCSLGDFIMVDLLLNDSRVLVNVKDNNGWSPLTKTCSKGHTRVVERLMKHPEIDLNQATSIQETPFYLACEAGHIDIVKLFLADPRFEPDDINRGEIENRTPFLEACSNGHIEIVKILLADCRVDPTIANRYNQTPLYAACGGSHADIAKLLVEDGRIDVNIPTLSGTTPFRTACCHVNTDLVEYLLQVPDLDPSPEENLKLVCRRGDTVIAKVLFSHFDSILTLELCKELAKLCVEPARYGPKVVPQTIVDISVLLCQASGFSTSEIFPECEQIEAINNRLQVLRAKPPVGAKRTRKELD</sequence>
<feature type="region of interest" description="Disordered" evidence="3">
    <location>
        <begin position="65"/>
        <end position="91"/>
    </location>
</feature>
<feature type="compositionally biased region" description="Acidic residues" evidence="3">
    <location>
        <begin position="76"/>
        <end position="86"/>
    </location>
</feature>
<proteinExistence type="predicted"/>
<evidence type="ECO:0000256" key="2">
    <source>
        <dbReference type="ARBA" id="ARBA00023043"/>
    </source>
</evidence>
<name>A0A7S4MRB7_9EUKA</name>
<accession>A0A7S4MRB7</accession>
<dbReference type="InterPro" id="IPR002110">
    <property type="entry name" value="Ankyrin_rpt"/>
</dbReference>
<dbReference type="EMBL" id="HBKP01023402">
    <property type="protein sequence ID" value="CAE2238033.1"/>
    <property type="molecule type" value="Transcribed_RNA"/>
</dbReference>
<evidence type="ECO:0000256" key="3">
    <source>
        <dbReference type="SAM" id="MobiDB-lite"/>
    </source>
</evidence>
<keyword evidence="1" id="KW-0677">Repeat</keyword>
<dbReference type="SMART" id="SM00248">
    <property type="entry name" value="ANK"/>
    <property type="match status" value="7"/>
</dbReference>